<dbReference type="VEuPathDB" id="FungiDB:BO72DRAFT_502334"/>
<feature type="signal peptide" evidence="1">
    <location>
        <begin position="1"/>
        <end position="21"/>
    </location>
</feature>
<evidence type="ECO:0000313" key="2">
    <source>
        <dbReference type="EMBL" id="RAK70989.1"/>
    </source>
</evidence>
<feature type="chain" id="PRO_5034723146" evidence="1">
    <location>
        <begin position="22"/>
        <end position="156"/>
    </location>
</feature>
<evidence type="ECO:0000313" key="3">
    <source>
        <dbReference type="Proteomes" id="UP000249789"/>
    </source>
</evidence>
<dbReference type="Proteomes" id="UP000249789">
    <property type="component" value="Unassembled WGS sequence"/>
</dbReference>
<dbReference type="RefSeq" id="XP_040795001.1">
    <property type="nucleotide sequence ID" value="XM_040949054.1"/>
</dbReference>
<dbReference type="AlphaFoldDB" id="A0A8G1RCW9"/>
<protein>
    <submittedName>
        <fullName evidence="2">Uncharacterized protein</fullName>
    </submittedName>
</protein>
<dbReference type="GeneID" id="63866387"/>
<accession>A0A8G1RCW9</accession>
<evidence type="ECO:0000256" key="1">
    <source>
        <dbReference type="SAM" id="SignalP"/>
    </source>
</evidence>
<dbReference type="OrthoDB" id="3039123at2759"/>
<proteinExistence type="predicted"/>
<sequence length="156" mass="16286">MRSAKVAVLTAVVGSAASAVATPVNVTKFNGPPSSPSTLIPIKYTFSNCPGNLPEGCGVQINVVSKGNSSDLDWLILPYNWYGRLLYLLVLYNSSAAVASSISWVDMGIVTHYGFVTLSRSLGHIGIDTAGTWASGQPEAVVDLATGSPNRILCLG</sequence>
<organism evidence="2 3">
    <name type="scientific">Aspergillus fijiensis CBS 313.89</name>
    <dbReference type="NCBI Taxonomy" id="1448319"/>
    <lineage>
        <taxon>Eukaryota</taxon>
        <taxon>Fungi</taxon>
        <taxon>Dikarya</taxon>
        <taxon>Ascomycota</taxon>
        <taxon>Pezizomycotina</taxon>
        <taxon>Eurotiomycetes</taxon>
        <taxon>Eurotiomycetidae</taxon>
        <taxon>Eurotiales</taxon>
        <taxon>Aspergillaceae</taxon>
        <taxon>Aspergillus</taxon>
    </lineage>
</organism>
<name>A0A8G1RCW9_9EURO</name>
<gene>
    <name evidence="2" type="ORF">BO72DRAFT_502334</name>
</gene>
<dbReference type="EMBL" id="KZ824741">
    <property type="protein sequence ID" value="RAK70989.1"/>
    <property type="molecule type" value="Genomic_DNA"/>
</dbReference>
<keyword evidence="3" id="KW-1185">Reference proteome</keyword>
<reference evidence="2 3" key="1">
    <citation type="submission" date="2018-02" db="EMBL/GenBank/DDBJ databases">
        <title>The genomes of Aspergillus section Nigri reveals drivers in fungal speciation.</title>
        <authorList>
            <consortium name="DOE Joint Genome Institute"/>
            <person name="Vesth T.C."/>
            <person name="Nybo J."/>
            <person name="Theobald S."/>
            <person name="Brandl J."/>
            <person name="Frisvad J.C."/>
            <person name="Nielsen K.F."/>
            <person name="Lyhne E.K."/>
            <person name="Kogle M.E."/>
            <person name="Kuo A."/>
            <person name="Riley R."/>
            <person name="Clum A."/>
            <person name="Nolan M."/>
            <person name="Lipzen A."/>
            <person name="Salamov A."/>
            <person name="Henrissat B."/>
            <person name="Wiebenga A."/>
            <person name="De vries R.P."/>
            <person name="Grigoriev I.V."/>
            <person name="Mortensen U.H."/>
            <person name="Andersen M.R."/>
            <person name="Baker S.E."/>
        </authorList>
    </citation>
    <scope>NUCLEOTIDE SEQUENCE [LARGE SCALE GENOMIC DNA]</scope>
    <source>
        <strain evidence="2 3">CBS 313.89</strain>
    </source>
</reference>
<keyword evidence="1" id="KW-0732">Signal</keyword>